<protein>
    <submittedName>
        <fullName evidence="2">AMP-binding protein</fullName>
    </submittedName>
</protein>
<dbReference type="Pfam" id="PF00501">
    <property type="entry name" value="AMP-binding"/>
    <property type="match status" value="1"/>
</dbReference>
<accession>A0A937FV49</accession>
<proteinExistence type="predicted"/>
<keyword evidence="3" id="KW-1185">Reference proteome</keyword>
<evidence type="ECO:0000313" key="2">
    <source>
        <dbReference type="EMBL" id="MBL6446514.1"/>
    </source>
</evidence>
<comment type="caution">
    <text evidence="2">The sequence shown here is derived from an EMBL/GenBank/DDBJ whole genome shotgun (WGS) entry which is preliminary data.</text>
</comment>
<feature type="domain" description="AMP-dependent synthetase/ligase" evidence="1">
    <location>
        <begin position="77"/>
        <end position="288"/>
    </location>
</feature>
<dbReference type="EMBL" id="JAEUGD010000031">
    <property type="protein sequence ID" value="MBL6446514.1"/>
    <property type="molecule type" value="Genomic_DNA"/>
</dbReference>
<evidence type="ECO:0000313" key="3">
    <source>
        <dbReference type="Proteomes" id="UP000614216"/>
    </source>
</evidence>
<evidence type="ECO:0000259" key="1">
    <source>
        <dbReference type="Pfam" id="PF00501"/>
    </source>
</evidence>
<dbReference type="SUPFAM" id="SSF56801">
    <property type="entry name" value="Acetyl-CoA synthetase-like"/>
    <property type="match status" value="1"/>
</dbReference>
<dbReference type="InterPro" id="IPR000873">
    <property type="entry name" value="AMP-dep_synth/lig_dom"/>
</dbReference>
<dbReference type="Proteomes" id="UP000614216">
    <property type="component" value="Unassembled WGS sequence"/>
</dbReference>
<dbReference type="PANTHER" id="PTHR43845:SF1">
    <property type="entry name" value="BLR5969 PROTEIN"/>
    <property type="match status" value="1"/>
</dbReference>
<dbReference type="InterPro" id="IPR042099">
    <property type="entry name" value="ANL_N_sf"/>
</dbReference>
<sequence length="431" mass="47910">MNIPPLESRGKEDISNHQFEELKKLLLFVSERSPFYKRHFDKHQVDVQSINSIDDLKLIPPTNKGHLQKYQQDFWCVSPIEIVEYCNTSGTEGAAVTVPLTENDVKRLAYNEAISLACTGGDESEIYQLTTTLDRQFMAGLAYALGARELGAGMVRVGPGLPQLQWKTIQEIKPTALIIVPSFLVKLIEYAEVEGIDFKNSSVKKAICIGEPIRKGDLSLNALGEKITEKWGIELYSTYASTEMAAAFTECSQGQGGHLHPELLVAEVLDDHGQPVPAGTLGELTITTLGVEAMPLIRFKTGDMCAILDEPCSCGRNTLRVSPVLGRKNQLIKYKGTTCYPPAIFDLLDNDDSIGYYQVLATADQYGNDELTVKYSTGVKYERKKLADKFRTLLRVTPGLEEVSESEILKLIYPKTSRKPVKFIDHRSLKA</sequence>
<dbReference type="AlphaFoldDB" id="A0A937FV49"/>
<dbReference type="Gene3D" id="3.40.50.12780">
    <property type="entry name" value="N-terminal domain of ligase-like"/>
    <property type="match status" value="1"/>
</dbReference>
<gene>
    <name evidence="2" type="ORF">JMN32_09350</name>
</gene>
<name>A0A937FV49_9BACT</name>
<reference evidence="2" key="1">
    <citation type="submission" date="2021-01" db="EMBL/GenBank/DDBJ databases">
        <title>Fulvivirga kasyanovii gen. nov., sp nov., a novel member of the phylum Bacteroidetes isolated from seawater in a mussel farm.</title>
        <authorList>
            <person name="Zhao L.-H."/>
            <person name="Wang Z.-J."/>
        </authorList>
    </citation>
    <scope>NUCLEOTIDE SEQUENCE</scope>
    <source>
        <strain evidence="2">29W222</strain>
    </source>
</reference>
<dbReference type="PANTHER" id="PTHR43845">
    <property type="entry name" value="BLR5969 PROTEIN"/>
    <property type="match status" value="1"/>
</dbReference>
<organism evidence="2 3">
    <name type="scientific">Fulvivirga marina</name>
    <dbReference type="NCBI Taxonomy" id="2494733"/>
    <lineage>
        <taxon>Bacteria</taxon>
        <taxon>Pseudomonadati</taxon>
        <taxon>Bacteroidota</taxon>
        <taxon>Cytophagia</taxon>
        <taxon>Cytophagales</taxon>
        <taxon>Fulvivirgaceae</taxon>
        <taxon>Fulvivirga</taxon>
    </lineage>
</organism>
<dbReference type="RefSeq" id="WP_202856049.1">
    <property type="nucleotide sequence ID" value="NZ_JAEUGD010000031.1"/>
</dbReference>